<dbReference type="GO" id="GO:0031177">
    <property type="term" value="F:phosphopantetheine binding"/>
    <property type="evidence" value="ECO:0007669"/>
    <property type="project" value="InterPro"/>
</dbReference>
<dbReference type="Gene3D" id="3.30.559.10">
    <property type="entry name" value="Chloramphenicol acetyltransferase-like domain"/>
    <property type="match status" value="2"/>
</dbReference>
<dbReference type="SUPFAM" id="SSF47336">
    <property type="entry name" value="ACP-like"/>
    <property type="match status" value="1"/>
</dbReference>
<dbReference type="InterPro" id="IPR025110">
    <property type="entry name" value="AMP-bd_C"/>
</dbReference>
<dbReference type="NCBIfam" id="TIGR01733">
    <property type="entry name" value="AA-adenyl-dom"/>
    <property type="match status" value="1"/>
</dbReference>
<comment type="similarity">
    <text evidence="2">Belongs to the ATP-dependent AMP-binding enzyme family.</text>
</comment>
<keyword evidence="3" id="KW-0596">Phosphopantetheine</keyword>
<comment type="cofactor">
    <cofactor evidence="1">
        <name>pantetheine 4'-phosphate</name>
        <dbReference type="ChEBI" id="CHEBI:47942"/>
    </cofactor>
</comment>
<dbReference type="InterPro" id="IPR023213">
    <property type="entry name" value="CAT-like_dom_sf"/>
</dbReference>
<organism evidence="7 8">
    <name type="scientific">Thermoflavimicrobium dichotomicum</name>
    <dbReference type="NCBI Taxonomy" id="46223"/>
    <lineage>
        <taxon>Bacteria</taxon>
        <taxon>Bacillati</taxon>
        <taxon>Bacillota</taxon>
        <taxon>Bacilli</taxon>
        <taxon>Bacillales</taxon>
        <taxon>Thermoactinomycetaceae</taxon>
        <taxon>Thermoflavimicrobium</taxon>
    </lineage>
</organism>
<dbReference type="InterPro" id="IPR009081">
    <property type="entry name" value="PP-bd_ACP"/>
</dbReference>
<dbReference type="InterPro" id="IPR029058">
    <property type="entry name" value="AB_hydrolase_fold"/>
</dbReference>
<dbReference type="InterPro" id="IPR036736">
    <property type="entry name" value="ACP-like_sf"/>
</dbReference>
<feature type="non-terminal residue" evidence="7">
    <location>
        <position position="1"/>
    </location>
</feature>
<dbReference type="FunFam" id="3.30.300.30:FF:000010">
    <property type="entry name" value="Enterobactin synthetase component F"/>
    <property type="match status" value="1"/>
</dbReference>
<dbReference type="InterPro" id="IPR000873">
    <property type="entry name" value="AMP-dep_synth/lig_dom"/>
</dbReference>
<dbReference type="Gene3D" id="3.40.50.980">
    <property type="match status" value="2"/>
</dbReference>
<dbReference type="FunFam" id="2.30.38.10:FF:000001">
    <property type="entry name" value="Non-ribosomal peptide synthetase PvdI"/>
    <property type="match status" value="1"/>
</dbReference>
<dbReference type="InterPro" id="IPR020806">
    <property type="entry name" value="PKS_PP-bd"/>
</dbReference>
<dbReference type="PRINTS" id="PR00154">
    <property type="entry name" value="AMPBINDING"/>
</dbReference>
<dbReference type="InterPro" id="IPR045851">
    <property type="entry name" value="AMP-bd_C_sf"/>
</dbReference>
<evidence type="ECO:0000259" key="6">
    <source>
        <dbReference type="PROSITE" id="PS50075"/>
    </source>
</evidence>
<dbReference type="GO" id="GO:0017000">
    <property type="term" value="P:antibiotic biosynthetic process"/>
    <property type="evidence" value="ECO:0007669"/>
    <property type="project" value="UniProtKB-KW"/>
</dbReference>
<dbReference type="InterPro" id="IPR020845">
    <property type="entry name" value="AMP-binding_CS"/>
</dbReference>
<dbReference type="PROSITE" id="PS00012">
    <property type="entry name" value="PHOSPHOPANTETHEINE"/>
    <property type="match status" value="1"/>
</dbReference>
<dbReference type="FunFam" id="3.40.50.980:FF:000001">
    <property type="entry name" value="Non-ribosomal peptide synthetase"/>
    <property type="match status" value="1"/>
</dbReference>
<dbReference type="Gene3D" id="1.10.1200.10">
    <property type="entry name" value="ACP-like"/>
    <property type="match status" value="1"/>
</dbReference>
<evidence type="ECO:0000256" key="1">
    <source>
        <dbReference type="ARBA" id="ARBA00001957"/>
    </source>
</evidence>
<dbReference type="Gene3D" id="3.30.559.30">
    <property type="entry name" value="Nonribosomal peptide synthetase, condensation domain"/>
    <property type="match status" value="1"/>
</dbReference>
<gene>
    <name evidence="7" type="ORF">SAMN05421852_12824</name>
</gene>
<dbReference type="SUPFAM" id="SSF52777">
    <property type="entry name" value="CoA-dependent acyltransferases"/>
    <property type="match status" value="2"/>
</dbReference>
<dbReference type="FunFam" id="1.10.1200.10:FF:000005">
    <property type="entry name" value="Nonribosomal peptide synthetase 1"/>
    <property type="match status" value="1"/>
</dbReference>
<keyword evidence="4" id="KW-0597">Phosphoprotein</keyword>
<accession>A0A1I3UUT6</accession>
<dbReference type="SUPFAM" id="SSF53474">
    <property type="entry name" value="alpha/beta-Hydrolases"/>
    <property type="match status" value="1"/>
</dbReference>
<dbReference type="Pfam" id="PF00501">
    <property type="entry name" value="AMP-binding"/>
    <property type="match status" value="1"/>
</dbReference>
<dbReference type="Proteomes" id="UP000199545">
    <property type="component" value="Unassembled WGS sequence"/>
</dbReference>
<dbReference type="InterPro" id="IPR020459">
    <property type="entry name" value="AMP-binding"/>
</dbReference>
<dbReference type="SUPFAM" id="SSF56801">
    <property type="entry name" value="Acetyl-CoA synthetase-like"/>
    <property type="match status" value="1"/>
</dbReference>
<dbReference type="GO" id="GO:0005829">
    <property type="term" value="C:cytosol"/>
    <property type="evidence" value="ECO:0007669"/>
    <property type="project" value="TreeGrafter"/>
</dbReference>
<dbReference type="PANTHER" id="PTHR45527">
    <property type="entry name" value="NONRIBOSOMAL PEPTIDE SYNTHETASE"/>
    <property type="match status" value="1"/>
</dbReference>
<evidence type="ECO:0000313" key="8">
    <source>
        <dbReference type="Proteomes" id="UP000199545"/>
    </source>
</evidence>
<dbReference type="PROSITE" id="PS00455">
    <property type="entry name" value="AMP_BINDING"/>
    <property type="match status" value="1"/>
</dbReference>
<protein>
    <submittedName>
        <fullName evidence="7">Amino acid adenylation domain-containing protein</fullName>
    </submittedName>
</protein>
<dbReference type="InterPro" id="IPR006162">
    <property type="entry name" value="Ppantetheine_attach_site"/>
</dbReference>
<dbReference type="Pfam" id="PF00668">
    <property type="entry name" value="Condensation"/>
    <property type="match status" value="1"/>
</dbReference>
<dbReference type="FunFam" id="3.30.559.30:FF:000001">
    <property type="entry name" value="Non-ribosomal peptide synthetase"/>
    <property type="match status" value="1"/>
</dbReference>
<dbReference type="InterPro" id="IPR022742">
    <property type="entry name" value="Hydrolase_4"/>
</dbReference>
<dbReference type="GO" id="GO:0044550">
    <property type="term" value="P:secondary metabolite biosynthetic process"/>
    <property type="evidence" value="ECO:0007669"/>
    <property type="project" value="UniProtKB-ARBA"/>
</dbReference>
<proteinExistence type="inferred from homology"/>
<dbReference type="RefSeq" id="WP_139203354.1">
    <property type="nucleotide sequence ID" value="NZ_FORR01000028.1"/>
</dbReference>
<name>A0A1I3UUT6_9BACL</name>
<dbReference type="STRING" id="46223.SAMN05421852_12824"/>
<dbReference type="Pfam" id="PF00550">
    <property type="entry name" value="PP-binding"/>
    <property type="match status" value="1"/>
</dbReference>
<evidence type="ECO:0000256" key="3">
    <source>
        <dbReference type="ARBA" id="ARBA00022450"/>
    </source>
</evidence>
<dbReference type="InterPro" id="IPR001242">
    <property type="entry name" value="Condensation_dom"/>
</dbReference>
<dbReference type="PROSITE" id="PS50075">
    <property type="entry name" value="CARRIER"/>
    <property type="match status" value="1"/>
</dbReference>
<evidence type="ECO:0000256" key="4">
    <source>
        <dbReference type="ARBA" id="ARBA00022553"/>
    </source>
</evidence>
<sequence>VAVWQQKPEQKERLKKQETYWLEQLAGELPVLEITTDYPRPSVRQFDGATVDFVVDRKWLEKVKSLSIREGATLYMTLLAIYNVLLYKYTGQEDLIVGTPIAGRSHADVESIVGVFLNTLVFRNTVNKEKGFRDFLAQVKEQVLLAYENSDYPFDELVEKLNLQRDLSRHPVFDTTFTLQNLDWAEMKMLGLEMTPYHLERKNAKFDLSWTAVEGDQLYFSVEYNTSLFKRETIERMTTHFCHLLQQIVENPDLPIKEAELATEEEKQQIIEDFNDTRSNESVDQTIHTLFEEKVKRTPDQIAVTFETTSLTYQQLNARANQLARVLRDAGVERETIVGIMANRSLDTIVAILAVLKAGGAYLPIDPEYPDARIQYMLEDSGTSVLLVHKREEVPAYYVGTWLEIHQADYEYKDKSNLPCINEVSDLAYVIYTSGSTGKPKGVMIEHRGVSQFLVMAKTYGIDQSSRVLQFASLSFDASVQEIFHTLLSGATLVLCRKETLLSESGLKRVLREQAITTVTLPPSLLRTIEYTDLPALTTLVTAGEPCTAEIIRTWGKDRTFINAYGPTEATVCTTLALYQDAHFTNVTIGTPILNKHVYIVNEEHQLQPVGVPGELCIGGKGLARGYLHRPELTAERFVENPFIPGERMYKTGDLARWLPDGTIEYLGRIDNQVKIRGYRIELGEIEAKLLELPCVQEVVVLAQTDETNETHLCAYVVADENWNVSEVRLHLSKNVPDYMIPTHFVKLSAMPLTPNGKVDKKALAQIKYKQETGTEYIAPANVIEASLVRIWQEVLGVESISMNDHFFHLGGHSIKGMMLCSRIQQEWEVELTLPDVFRLPTVKEMATYIQQLLREKENQLQDAAMIIEVEGDMMLDSLQIALDSLLRTSKPRTWMKQGYNMPLSSRVHEIEAKKEEIKQVVEVLVKQSASAETQSIQVSLIRLSEKKNVILLQASQKVADGILLHKLAQDLITAYQQKERELSSIQYKEYQQWMHEQLDQQLAWLSQLYQMPTYVKENNLIEQEIWIEKEGIGVPGTLTIPAGDGPFPVVILIQGDGEVDRDFSLYALKPFKDLALGLASQGIAVLRHEKRTNKHYGYYEDYTAYNEFVEDTLASIDFLRSRKEIDTGRIFLLGHCRGGWMIPDILEKVQGPSVAGGILLSAPDPQITAIEMVYQRDFPGASKEEMEKYRKKLRQIESSAFDPDQPHPDLEMVPSAKWWHSIKDYVPAQLAAKQQVPLLILQGGRDLNVPANDLEKWKIALGDREDIDYQYYPKLNHGYVEGEGAPSFEEYLNPGNVPFYVIQDIVAWINKQIREKEEKKHTTMV</sequence>
<feature type="domain" description="Carrier" evidence="6">
    <location>
        <begin position="779"/>
        <end position="854"/>
    </location>
</feature>
<keyword evidence="5" id="KW-0045">Antibiotic biosynthesis</keyword>
<evidence type="ECO:0000256" key="5">
    <source>
        <dbReference type="ARBA" id="ARBA00023194"/>
    </source>
</evidence>
<dbReference type="Gene3D" id="3.30.300.30">
    <property type="match status" value="1"/>
</dbReference>
<dbReference type="SMART" id="SM00823">
    <property type="entry name" value="PKS_PP"/>
    <property type="match status" value="1"/>
</dbReference>
<dbReference type="InterPro" id="IPR010071">
    <property type="entry name" value="AA_adenyl_dom"/>
</dbReference>
<reference evidence="7 8" key="1">
    <citation type="submission" date="2016-10" db="EMBL/GenBank/DDBJ databases">
        <authorList>
            <person name="de Groot N.N."/>
        </authorList>
    </citation>
    <scope>NUCLEOTIDE SEQUENCE [LARGE SCALE GENOMIC DNA]</scope>
    <source>
        <strain evidence="7 8">DSM 44778</strain>
    </source>
</reference>
<dbReference type="Gene3D" id="3.40.50.1820">
    <property type="entry name" value="alpha/beta hydrolase"/>
    <property type="match status" value="1"/>
</dbReference>
<dbReference type="PANTHER" id="PTHR45527:SF1">
    <property type="entry name" value="FATTY ACID SYNTHASE"/>
    <property type="match status" value="1"/>
</dbReference>
<dbReference type="CDD" id="cd19531">
    <property type="entry name" value="LCL_NRPS-like"/>
    <property type="match status" value="1"/>
</dbReference>
<dbReference type="GO" id="GO:0003824">
    <property type="term" value="F:catalytic activity"/>
    <property type="evidence" value="ECO:0007669"/>
    <property type="project" value="InterPro"/>
</dbReference>
<dbReference type="Pfam" id="PF12146">
    <property type="entry name" value="Hydrolase_4"/>
    <property type="match status" value="1"/>
</dbReference>
<dbReference type="Gene3D" id="2.30.38.10">
    <property type="entry name" value="Luciferase, Domain 3"/>
    <property type="match status" value="1"/>
</dbReference>
<dbReference type="OrthoDB" id="9765680at2"/>
<dbReference type="EMBL" id="FORR01000028">
    <property type="protein sequence ID" value="SFJ86785.1"/>
    <property type="molecule type" value="Genomic_DNA"/>
</dbReference>
<dbReference type="Pfam" id="PF13193">
    <property type="entry name" value="AMP-binding_C"/>
    <property type="match status" value="1"/>
</dbReference>
<dbReference type="GO" id="GO:0008610">
    <property type="term" value="P:lipid biosynthetic process"/>
    <property type="evidence" value="ECO:0007669"/>
    <property type="project" value="UniProtKB-ARBA"/>
</dbReference>
<evidence type="ECO:0000256" key="2">
    <source>
        <dbReference type="ARBA" id="ARBA00006432"/>
    </source>
</evidence>
<evidence type="ECO:0000313" key="7">
    <source>
        <dbReference type="EMBL" id="SFJ86785.1"/>
    </source>
</evidence>
<dbReference type="FunFam" id="3.40.50.12780:FF:000012">
    <property type="entry name" value="Non-ribosomal peptide synthetase"/>
    <property type="match status" value="1"/>
</dbReference>
<keyword evidence="8" id="KW-1185">Reference proteome</keyword>
<dbReference type="GO" id="GO:0043041">
    <property type="term" value="P:amino acid activation for nonribosomal peptide biosynthetic process"/>
    <property type="evidence" value="ECO:0007669"/>
    <property type="project" value="TreeGrafter"/>
</dbReference>